<reference evidence="13" key="1">
    <citation type="submission" date="2016-05" db="EMBL/GenBank/DDBJ databases">
        <authorList>
            <person name="Lavstsen T."/>
            <person name="Jespersen J.S."/>
        </authorList>
    </citation>
    <scope>NUCLEOTIDE SEQUENCE [LARGE SCALE GENOMIC DNA]</scope>
</reference>
<keyword evidence="9" id="KW-0411">Iron-sulfur</keyword>
<keyword evidence="7" id="KW-0560">Oxidoreductase</keyword>
<dbReference type="InterPro" id="IPR036922">
    <property type="entry name" value="Rieske_2Fe-2S_sf"/>
</dbReference>
<dbReference type="InterPro" id="IPR017941">
    <property type="entry name" value="Rieske_2Fe-2S"/>
</dbReference>
<keyword evidence="6" id="KW-0274">FAD</keyword>
<protein>
    <submittedName>
        <fullName evidence="13">Ferrodoxin reductase-like protein</fullName>
    </submittedName>
</protein>
<evidence type="ECO:0000256" key="7">
    <source>
        <dbReference type="ARBA" id="ARBA00023002"/>
    </source>
</evidence>
<evidence type="ECO:0000256" key="8">
    <source>
        <dbReference type="ARBA" id="ARBA00023004"/>
    </source>
</evidence>
<keyword evidence="3" id="KW-0285">Flavoprotein</keyword>
<evidence type="ECO:0000256" key="9">
    <source>
        <dbReference type="ARBA" id="ARBA00023014"/>
    </source>
</evidence>
<feature type="transmembrane region" description="Helical" evidence="10">
    <location>
        <begin position="796"/>
        <end position="813"/>
    </location>
</feature>
<evidence type="ECO:0000313" key="12">
    <source>
        <dbReference type="EMBL" id="SBS80341.1"/>
    </source>
</evidence>
<dbReference type="InterPro" id="IPR016156">
    <property type="entry name" value="FAD/NAD-linked_Rdtase_dimer_sf"/>
</dbReference>
<keyword evidence="10" id="KW-0472">Membrane</keyword>
<gene>
    <name evidence="13" type="ORF">POVCU1_004260</name>
    <name evidence="12" type="ORF">POVCU2_0005020</name>
</gene>
<dbReference type="InterPro" id="IPR050446">
    <property type="entry name" value="FAD-oxidoreductase/Apoptosis"/>
</dbReference>
<evidence type="ECO:0000256" key="6">
    <source>
        <dbReference type="ARBA" id="ARBA00022827"/>
    </source>
</evidence>
<dbReference type="SUPFAM" id="SSF51905">
    <property type="entry name" value="FAD/NAD(P)-binding domain"/>
    <property type="match status" value="1"/>
</dbReference>
<dbReference type="Proteomes" id="UP000078546">
    <property type="component" value="Unassembled WGS sequence"/>
</dbReference>
<dbReference type="EMBL" id="FLQU01000069">
    <property type="protein sequence ID" value="SBS80341.1"/>
    <property type="molecule type" value="Genomic_DNA"/>
</dbReference>
<comment type="cofactor">
    <cofactor evidence="1">
        <name>FAD</name>
        <dbReference type="ChEBI" id="CHEBI:57692"/>
    </cofactor>
</comment>
<keyword evidence="10" id="KW-1133">Transmembrane helix</keyword>
<feature type="domain" description="Rieske" evidence="11">
    <location>
        <begin position="109"/>
        <end position="206"/>
    </location>
</feature>
<dbReference type="PANTHER" id="PTHR43557">
    <property type="entry name" value="APOPTOSIS-INDUCING FACTOR 1"/>
    <property type="match status" value="1"/>
</dbReference>
<feature type="transmembrane region" description="Helical" evidence="10">
    <location>
        <begin position="767"/>
        <end position="784"/>
    </location>
</feature>
<dbReference type="Gene3D" id="3.50.50.60">
    <property type="entry name" value="FAD/NAD(P)-binding domain"/>
    <property type="match status" value="2"/>
</dbReference>
<dbReference type="InterPro" id="IPR036188">
    <property type="entry name" value="FAD/NAD-bd_sf"/>
</dbReference>
<keyword evidence="10" id="KW-0812">Transmembrane</keyword>
<dbReference type="PROSITE" id="PS51296">
    <property type="entry name" value="RIESKE"/>
    <property type="match status" value="1"/>
</dbReference>
<dbReference type="Gene3D" id="2.102.10.10">
    <property type="entry name" value="Rieske [2Fe-2S] iron-sulphur domain"/>
    <property type="match status" value="1"/>
</dbReference>
<dbReference type="CDD" id="cd03478">
    <property type="entry name" value="Rieske_AIFL_N"/>
    <property type="match status" value="1"/>
</dbReference>
<keyword evidence="4" id="KW-0001">2Fe-2S</keyword>
<evidence type="ECO:0000313" key="15">
    <source>
        <dbReference type="Proteomes" id="UP000078560"/>
    </source>
</evidence>
<evidence type="ECO:0000256" key="10">
    <source>
        <dbReference type="SAM" id="Phobius"/>
    </source>
</evidence>
<keyword evidence="8" id="KW-0408">Iron</keyword>
<dbReference type="Proteomes" id="UP000078560">
    <property type="component" value="Unassembled WGS sequence"/>
</dbReference>
<dbReference type="Pfam" id="PF00355">
    <property type="entry name" value="Rieske"/>
    <property type="match status" value="1"/>
</dbReference>
<name>A0A1A8VNZ1_PLAOA</name>
<reference evidence="14 15" key="2">
    <citation type="submission" date="2016-05" db="EMBL/GenBank/DDBJ databases">
        <authorList>
            <person name="Naeem Raeece"/>
        </authorList>
    </citation>
    <scope>NUCLEOTIDE SEQUENCE [LARGE SCALE GENOMIC DNA]</scope>
</reference>
<organism evidence="13 14">
    <name type="scientific">Plasmodium ovale curtisi</name>
    <dbReference type="NCBI Taxonomy" id="864141"/>
    <lineage>
        <taxon>Eukaryota</taxon>
        <taxon>Sar</taxon>
        <taxon>Alveolata</taxon>
        <taxon>Apicomplexa</taxon>
        <taxon>Aconoidasida</taxon>
        <taxon>Haemosporida</taxon>
        <taxon>Plasmodiidae</taxon>
        <taxon>Plasmodium</taxon>
        <taxon>Plasmodium (Plasmodium)</taxon>
    </lineage>
</organism>
<accession>A0A1A8VNZ1</accession>
<dbReference type="GO" id="GO:0051537">
    <property type="term" value="F:2 iron, 2 sulfur cluster binding"/>
    <property type="evidence" value="ECO:0007669"/>
    <property type="project" value="UniProtKB-KW"/>
</dbReference>
<dbReference type="PRINTS" id="PR00411">
    <property type="entry name" value="PNDRDTASEI"/>
</dbReference>
<evidence type="ECO:0000256" key="2">
    <source>
        <dbReference type="ARBA" id="ARBA00006442"/>
    </source>
</evidence>
<evidence type="ECO:0000313" key="14">
    <source>
        <dbReference type="Proteomes" id="UP000078546"/>
    </source>
</evidence>
<proteinExistence type="inferred from homology"/>
<evidence type="ECO:0000256" key="1">
    <source>
        <dbReference type="ARBA" id="ARBA00001974"/>
    </source>
</evidence>
<sequence length="858" mass="96793">MRKLIGVNEKIGTALSGIGDNFGYRVGKSVCHVGEKVLIGSSHPILGVGHSGRGNLFLGGNKTKGREVPNRYNVVLLLSLSLLCVPNFMQKRFNSYKNNMASCTNLEKVYLLKKDEIKEGEMVEVKVHGEKDTVLLVQRDGKYHCVGPKCPHYSAPLKLGILTKEYITCPWHDAKFDFTTGECINGPSFSDIPKYDVVIEGESIYAYLPKEIENFKKKHVCPCKEICENKTILIVGGGPATLGAIETILKLGYTGKVIICSKDMYKPYDRTVLSKNLTHYSSSDDLFKNIQLKDDTYYNRSNIVYMNNTLVENVDTELKKAYLNNGTVLNYDKILITTGLSPSPSPIKNVNVENVLTLYNLEDYTKLVSYAKEGSKCIIIGSSFIACELSSALKKRNVHVSIISKDNVPYYGPFGEKIGSIVLDILKDKNVKFYPGMYPTDYIVNDSFFKMKNKNVIHGVKLNNGEVICCDYVIEALGCQPNSQLLNSKFKNDKNFILVDEHFRVKNASDMYAAGDVCVFPYFITGEPINVCHYNVAIQQGRIAAHNMLSKEKKVYNFIPFFNTNIFGKNFRYSGFVKNHDKIIYEGDVSKHNFVAYFVKNDNVASILTLGNNKMAALNECLSKSKVPKVYELEAGLKNSDSMIASLKLCMYMPQNSELASLYFGKVIKRGRGQSVSSLLFMKVTTIGGEVREERWYSSATFGITAEETEAQNGSFPIVKTRKMSCVACPFNYVNISQNQKEDLLRFEVSAIANYKYYKEIEIRSRIRVSLIVLLISLMIYVLFKYRDDKTVVEIINNLPLMIFVCLFFIITIKHSCKNLFKSTNYIKSLNKTLKAFNLHVDKKSLKLCIIGSLQKEQ</sequence>
<evidence type="ECO:0000256" key="5">
    <source>
        <dbReference type="ARBA" id="ARBA00022723"/>
    </source>
</evidence>
<comment type="similarity">
    <text evidence="2">Belongs to the FAD-dependent oxidoreductase family.</text>
</comment>
<dbReference type="Pfam" id="PF07992">
    <property type="entry name" value="Pyr_redox_2"/>
    <property type="match status" value="1"/>
</dbReference>
<keyword evidence="5" id="KW-0479">Metal-binding</keyword>
<dbReference type="PRINTS" id="PR00368">
    <property type="entry name" value="FADPNR"/>
</dbReference>
<dbReference type="InterPro" id="IPR023753">
    <property type="entry name" value="FAD/NAD-binding_dom"/>
</dbReference>
<dbReference type="SUPFAM" id="SSF55424">
    <property type="entry name" value="FAD/NAD-linked reductases, dimerisation (C-terminal) domain"/>
    <property type="match status" value="1"/>
</dbReference>
<evidence type="ECO:0000256" key="3">
    <source>
        <dbReference type="ARBA" id="ARBA00022630"/>
    </source>
</evidence>
<evidence type="ECO:0000256" key="4">
    <source>
        <dbReference type="ARBA" id="ARBA00022714"/>
    </source>
</evidence>
<evidence type="ECO:0000313" key="13">
    <source>
        <dbReference type="EMBL" id="SBS81026.1"/>
    </source>
</evidence>
<evidence type="ECO:0000259" key="11">
    <source>
        <dbReference type="PROSITE" id="PS51296"/>
    </source>
</evidence>
<dbReference type="GO" id="GO:0005737">
    <property type="term" value="C:cytoplasm"/>
    <property type="evidence" value="ECO:0007669"/>
    <property type="project" value="TreeGrafter"/>
</dbReference>
<dbReference type="GO" id="GO:0046872">
    <property type="term" value="F:metal ion binding"/>
    <property type="evidence" value="ECO:0007669"/>
    <property type="project" value="UniProtKB-KW"/>
</dbReference>
<dbReference type="AlphaFoldDB" id="A0A1A8VNZ1"/>
<dbReference type="SUPFAM" id="SSF50022">
    <property type="entry name" value="ISP domain"/>
    <property type="match status" value="1"/>
</dbReference>
<dbReference type="GO" id="GO:0016651">
    <property type="term" value="F:oxidoreductase activity, acting on NAD(P)H"/>
    <property type="evidence" value="ECO:0007669"/>
    <property type="project" value="TreeGrafter"/>
</dbReference>
<dbReference type="PANTHER" id="PTHR43557:SF2">
    <property type="entry name" value="RIESKE DOMAIN-CONTAINING PROTEIN-RELATED"/>
    <property type="match status" value="1"/>
</dbReference>
<dbReference type="EMBL" id="FLQV01000086">
    <property type="protein sequence ID" value="SBS81026.1"/>
    <property type="molecule type" value="Genomic_DNA"/>
</dbReference>